<feature type="non-terminal residue" evidence="1">
    <location>
        <position position="1"/>
    </location>
</feature>
<sequence>CVMGNILYTCKCNGLAEENIFFWDVMKKRCSNFSR</sequence>
<accession>F1CJ05</accession>
<name>F1CJ05_HOTJU</name>
<protein>
    <submittedName>
        <fullName evidence="1">Putative toxin</fullName>
    </submittedName>
</protein>
<dbReference type="EMBL" id="HQ288114">
    <property type="protein sequence ID" value="ADY39536.1"/>
    <property type="molecule type" value="mRNA"/>
</dbReference>
<reference evidence="1" key="1">
    <citation type="journal article" date="2011" name="Toxicon">
        <title>The tale of a resting gland: transcriptome of a replete venom gland from the scorpion Hottentotta judaicus.</title>
        <authorList>
            <person name="Morgenstern D."/>
            <person name="Rohde B.H."/>
            <person name="King G.F."/>
            <person name="Tal T."/>
            <person name="Sher D."/>
            <person name="Zlotkin E."/>
        </authorList>
    </citation>
    <scope>NUCLEOTIDE SEQUENCE</scope>
    <source>
        <tissue evidence="1">Telson</tissue>
    </source>
</reference>
<proteinExistence type="evidence at transcript level"/>
<evidence type="ECO:0000313" key="1">
    <source>
        <dbReference type="EMBL" id="ADY39536.1"/>
    </source>
</evidence>
<organism evidence="1">
    <name type="scientific">Hottentotta judaicus</name>
    <name type="common">Black scorpion</name>
    <name type="synonym">Buthotus judaicus</name>
    <dbReference type="NCBI Taxonomy" id="6863"/>
    <lineage>
        <taxon>Eukaryota</taxon>
        <taxon>Metazoa</taxon>
        <taxon>Ecdysozoa</taxon>
        <taxon>Arthropoda</taxon>
        <taxon>Chelicerata</taxon>
        <taxon>Arachnida</taxon>
        <taxon>Scorpiones</taxon>
        <taxon>Buthida</taxon>
        <taxon>Buthoidea</taxon>
        <taxon>Buthidae</taxon>
        <taxon>Hottentotta</taxon>
    </lineage>
</organism>
<dbReference type="AlphaFoldDB" id="F1CJ05"/>